<name>A0ABQ5I9B9_9ASTR</name>
<comment type="caution">
    <text evidence="1">The sequence shown here is derived from an EMBL/GenBank/DDBJ whole genome shotgun (WGS) entry which is preliminary data.</text>
</comment>
<sequence length="97" mass="11001">MVNNTMHVLVRRLSTPPSSSLGHSTRPSFSPLRSILNLEKEECLDCNFLAKKIKALETKIKILEGTLDIERHPENHILKSAAILHELYNDIEKLGLE</sequence>
<accession>A0ABQ5I9B9</accession>
<reference evidence="1" key="1">
    <citation type="journal article" date="2022" name="Int. J. Mol. Sci.">
        <title>Draft Genome of Tanacetum Coccineum: Genomic Comparison of Closely Related Tanacetum-Family Plants.</title>
        <authorList>
            <person name="Yamashiro T."/>
            <person name="Shiraishi A."/>
            <person name="Nakayama K."/>
            <person name="Satake H."/>
        </authorList>
    </citation>
    <scope>NUCLEOTIDE SEQUENCE</scope>
</reference>
<keyword evidence="2" id="KW-1185">Reference proteome</keyword>
<dbReference type="EMBL" id="BQNB010020448">
    <property type="protein sequence ID" value="GJT96057.1"/>
    <property type="molecule type" value="Genomic_DNA"/>
</dbReference>
<evidence type="ECO:0000313" key="2">
    <source>
        <dbReference type="Proteomes" id="UP001151760"/>
    </source>
</evidence>
<dbReference type="Proteomes" id="UP001151760">
    <property type="component" value="Unassembled WGS sequence"/>
</dbReference>
<gene>
    <name evidence="1" type="ORF">Tco_1091575</name>
</gene>
<protein>
    <submittedName>
        <fullName evidence="1">Uncharacterized protein</fullName>
    </submittedName>
</protein>
<evidence type="ECO:0000313" key="1">
    <source>
        <dbReference type="EMBL" id="GJT96057.1"/>
    </source>
</evidence>
<proteinExistence type="predicted"/>
<reference evidence="1" key="2">
    <citation type="submission" date="2022-01" db="EMBL/GenBank/DDBJ databases">
        <authorList>
            <person name="Yamashiro T."/>
            <person name="Shiraishi A."/>
            <person name="Satake H."/>
            <person name="Nakayama K."/>
        </authorList>
    </citation>
    <scope>NUCLEOTIDE SEQUENCE</scope>
</reference>
<organism evidence="1 2">
    <name type="scientific">Tanacetum coccineum</name>
    <dbReference type="NCBI Taxonomy" id="301880"/>
    <lineage>
        <taxon>Eukaryota</taxon>
        <taxon>Viridiplantae</taxon>
        <taxon>Streptophyta</taxon>
        <taxon>Embryophyta</taxon>
        <taxon>Tracheophyta</taxon>
        <taxon>Spermatophyta</taxon>
        <taxon>Magnoliopsida</taxon>
        <taxon>eudicotyledons</taxon>
        <taxon>Gunneridae</taxon>
        <taxon>Pentapetalae</taxon>
        <taxon>asterids</taxon>
        <taxon>campanulids</taxon>
        <taxon>Asterales</taxon>
        <taxon>Asteraceae</taxon>
        <taxon>Asteroideae</taxon>
        <taxon>Anthemideae</taxon>
        <taxon>Anthemidinae</taxon>
        <taxon>Tanacetum</taxon>
    </lineage>
</organism>